<reference evidence="1" key="2">
    <citation type="journal article" date="2015" name="Data Brief">
        <title>Shoot transcriptome of the giant reed, Arundo donax.</title>
        <authorList>
            <person name="Barrero R.A."/>
            <person name="Guerrero F.D."/>
            <person name="Moolhuijzen P."/>
            <person name="Goolsby J.A."/>
            <person name="Tidwell J."/>
            <person name="Bellgard S.E."/>
            <person name="Bellgard M.I."/>
        </authorList>
    </citation>
    <scope>NUCLEOTIDE SEQUENCE</scope>
    <source>
        <tissue evidence="1">Shoot tissue taken approximately 20 cm above the soil surface</tissue>
    </source>
</reference>
<proteinExistence type="predicted"/>
<dbReference type="AlphaFoldDB" id="A0A0A9RV10"/>
<name>A0A0A9RV10_ARUDO</name>
<evidence type="ECO:0000313" key="1">
    <source>
        <dbReference type="EMBL" id="JAE23040.1"/>
    </source>
</evidence>
<protein>
    <submittedName>
        <fullName evidence="1">Uncharacterized protein</fullName>
    </submittedName>
</protein>
<organism evidence="1">
    <name type="scientific">Arundo donax</name>
    <name type="common">Giant reed</name>
    <name type="synonym">Donax arundinaceus</name>
    <dbReference type="NCBI Taxonomy" id="35708"/>
    <lineage>
        <taxon>Eukaryota</taxon>
        <taxon>Viridiplantae</taxon>
        <taxon>Streptophyta</taxon>
        <taxon>Embryophyta</taxon>
        <taxon>Tracheophyta</taxon>
        <taxon>Spermatophyta</taxon>
        <taxon>Magnoliopsida</taxon>
        <taxon>Liliopsida</taxon>
        <taxon>Poales</taxon>
        <taxon>Poaceae</taxon>
        <taxon>PACMAD clade</taxon>
        <taxon>Arundinoideae</taxon>
        <taxon>Arundineae</taxon>
        <taxon>Arundo</taxon>
    </lineage>
</organism>
<sequence>MPARIPQDLCSRGADSGEEGILAVAVVL</sequence>
<dbReference type="EMBL" id="GBRH01174856">
    <property type="protein sequence ID" value="JAE23040.1"/>
    <property type="molecule type" value="Transcribed_RNA"/>
</dbReference>
<accession>A0A0A9RV10</accession>
<reference evidence="1" key="1">
    <citation type="submission" date="2014-09" db="EMBL/GenBank/DDBJ databases">
        <authorList>
            <person name="Magalhaes I.L.F."/>
            <person name="Oliveira U."/>
            <person name="Santos F.R."/>
            <person name="Vidigal T.H.D.A."/>
            <person name="Brescovit A.D."/>
            <person name="Santos A.J."/>
        </authorList>
    </citation>
    <scope>NUCLEOTIDE SEQUENCE</scope>
    <source>
        <tissue evidence="1">Shoot tissue taken approximately 20 cm above the soil surface</tissue>
    </source>
</reference>